<dbReference type="Proteomes" id="UP000816034">
    <property type="component" value="Unassembled WGS sequence"/>
</dbReference>
<evidence type="ECO:0000313" key="2">
    <source>
        <dbReference type="Proteomes" id="UP000816034"/>
    </source>
</evidence>
<dbReference type="EMBL" id="PYSW02000003">
    <property type="protein sequence ID" value="KAG2392902.1"/>
    <property type="molecule type" value="Genomic_DNA"/>
</dbReference>
<dbReference type="RefSeq" id="XP_044554796.1">
    <property type="nucleotide sequence ID" value="XM_044699670.1"/>
</dbReference>
<proteinExistence type="predicted"/>
<accession>A0AA88KR39</accession>
<protein>
    <submittedName>
        <fullName evidence="1">Uncharacterized protein</fullName>
    </submittedName>
</protein>
<comment type="caution">
    <text evidence="1">The sequence shown here is derived from an EMBL/GenBank/DDBJ whole genome shotgun (WGS) entry which is preliminary data.</text>
</comment>
<dbReference type="GeneID" id="68101933"/>
<gene>
    <name evidence="1" type="ORF">C9374_009479</name>
</gene>
<name>A0AA88KR39_NAELO</name>
<evidence type="ECO:0000313" key="1">
    <source>
        <dbReference type="EMBL" id="KAG2392902.1"/>
    </source>
</evidence>
<sequence length="105" mass="12496">MVKTDHVKFIDDWDKQHAPKDHVWHPMTKKELRHYQEQPFLSKVGETLTSNLKNIPIIGESLESQKNAWQEQHLRKQRKEEENMGYAGIDLEDTAFLKTLDEPHY</sequence>
<dbReference type="AlphaFoldDB" id="A0AA88KR39"/>
<keyword evidence="2" id="KW-1185">Reference proteome</keyword>
<organism evidence="1 2">
    <name type="scientific">Naegleria lovaniensis</name>
    <name type="common">Amoeba</name>
    <dbReference type="NCBI Taxonomy" id="51637"/>
    <lineage>
        <taxon>Eukaryota</taxon>
        <taxon>Discoba</taxon>
        <taxon>Heterolobosea</taxon>
        <taxon>Tetramitia</taxon>
        <taxon>Eutetramitia</taxon>
        <taxon>Vahlkampfiidae</taxon>
        <taxon>Naegleria</taxon>
    </lineage>
</organism>
<reference evidence="1 2" key="1">
    <citation type="journal article" date="2018" name="BMC Genomics">
        <title>The genome of Naegleria lovaniensis, the basis for a comparative approach to unravel pathogenicity factors of the human pathogenic amoeba N. fowleri.</title>
        <authorList>
            <person name="Liechti N."/>
            <person name="Schurch N."/>
            <person name="Bruggmann R."/>
            <person name="Wittwer M."/>
        </authorList>
    </citation>
    <scope>NUCLEOTIDE SEQUENCE [LARGE SCALE GENOMIC DNA]</scope>
    <source>
        <strain evidence="1 2">ATCC 30569</strain>
    </source>
</reference>